<evidence type="ECO:0000256" key="2">
    <source>
        <dbReference type="ARBA" id="ARBA00047806"/>
    </source>
</evidence>
<evidence type="ECO:0000313" key="8">
    <source>
        <dbReference type="Proteomes" id="UP000306196"/>
    </source>
</evidence>
<organism evidence="7 8">
    <name type="scientific">Phragmitibacter flavus</name>
    <dbReference type="NCBI Taxonomy" id="2576071"/>
    <lineage>
        <taxon>Bacteria</taxon>
        <taxon>Pseudomonadati</taxon>
        <taxon>Verrucomicrobiota</taxon>
        <taxon>Verrucomicrobiia</taxon>
        <taxon>Verrucomicrobiales</taxon>
        <taxon>Verrucomicrobiaceae</taxon>
        <taxon>Phragmitibacter</taxon>
    </lineage>
</organism>
<dbReference type="EMBL" id="VAUV01000003">
    <property type="protein sequence ID" value="TLD72142.1"/>
    <property type="molecule type" value="Genomic_DNA"/>
</dbReference>
<dbReference type="InterPro" id="IPR002569">
    <property type="entry name" value="Met_Sox_Rdtase_MsrA_dom"/>
</dbReference>
<dbReference type="AlphaFoldDB" id="A0A5R8KIN1"/>
<feature type="signal peptide" evidence="5">
    <location>
        <begin position="1"/>
        <end position="19"/>
    </location>
</feature>
<feature type="chain" id="PRO_5024332512" description="Peptide methionine sulfoxide reductase MsrA" evidence="5">
    <location>
        <begin position="20"/>
        <end position="204"/>
    </location>
</feature>
<dbReference type="OrthoDB" id="4174719at2"/>
<feature type="domain" description="Peptide methionine sulphoxide reductase MsrA" evidence="6">
    <location>
        <begin position="27"/>
        <end position="177"/>
    </location>
</feature>
<feature type="active site" evidence="4">
    <location>
        <position position="34"/>
    </location>
</feature>
<evidence type="ECO:0000259" key="6">
    <source>
        <dbReference type="Pfam" id="PF01625"/>
    </source>
</evidence>
<dbReference type="Proteomes" id="UP000306196">
    <property type="component" value="Unassembled WGS sequence"/>
</dbReference>
<dbReference type="GO" id="GO:0033744">
    <property type="term" value="F:L-methionine:thioredoxin-disulfide S-oxidoreductase activity"/>
    <property type="evidence" value="ECO:0007669"/>
    <property type="project" value="RHEA"/>
</dbReference>
<reference evidence="7 8" key="1">
    <citation type="submission" date="2019-05" db="EMBL/GenBank/DDBJ databases">
        <title>Verrucobacter flavum gen. nov., sp. nov. a new member of the family Verrucomicrobiaceae.</title>
        <authorList>
            <person name="Szuroczki S."/>
            <person name="Abbaszade G."/>
            <person name="Szabo A."/>
            <person name="Felfoldi T."/>
            <person name="Schumann P."/>
            <person name="Boka K."/>
            <person name="Keki Z."/>
            <person name="Toumi M."/>
            <person name="Toth E."/>
        </authorList>
    </citation>
    <scope>NUCLEOTIDE SEQUENCE [LARGE SCALE GENOMIC DNA]</scope>
    <source>
        <strain evidence="7 8">MG-N-17</strain>
    </source>
</reference>
<comment type="catalytic activity">
    <reaction evidence="3 4">
        <text>[thioredoxin]-disulfide + L-methionine + H2O = L-methionine (S)-S-oxide + [thioredoxin]-dithiol</text>
        <dbReference type="Rhea" id="RHEA:19993"/>
        <dbReference type="Rhea" id="RHEA-COMP:10698"/>
        <dbReference type="Rhea" id="RHEA-COMP:10700"/>
        <dbReference type="ChEBI" id="CHEBI:15377"/>
        <dbReference type="ChEBI" id="CHEBI:29950"/>
        <dbReference type="ChEBI" id="CHEBI:50058"/>
        <dbReference type="ChEBI" id="CHEBI:57844"/>
        <dbReference type="ChEBI" id="CHEBI:58772"/>
        <dbReference type="EC" id="1.8.4.11"/>
    </reaction>
</comment>
<comment type="function">
    <text evidence="4">Has an important function as a repair enzyme for proteins that have been inactivated by oxidation. Catalyzes the reversible oxidation-reduction of methionine sulfoxide in proteins to methionine.</text>
</comment>
<dbReference type="NCBIfam" id="TIGR00401">
    <property type="entry name" value="msrA"/>
    <property type="match status" value="1"/>
</dbReference>
<accession>A0A5R8KIN1</accession>
<sequence length="204" mass="23047">MKRFLVPLMLMSAVLTSIAEDKPKLETAVIGGGCFWCTEGVYLIVPGVEKVVSGYTGGHTENPTYKDITTGTTGHAEVIKIDYDPAKISYKELIDFFWYAHDPTTLNRQGNDVGTQYRSVIYYLNDEQKKIAEASMAEANKEYDNRIVTELSPLGKFYVAEEYHQDFANKNPNQGYVCAVVKPKVEKFKKKLAEFQAKREKVLP</sequence>
<comment type="catalytic activity">
    <reaction evidence="2 4">
        <text>L-methionyl-[protein] + [thioredoxin]-disulfide + H2O = L-methionyl-(S)-S-oxide-[protein] + [thioredoxin]-dithiol</text>
        <dbReference type="Rhea" id="RHEA:14217"/>
        <dbReference type="Rhea" id="RHEA-COMP:10698"/>
        <dbReference type="Rhea" id="RHEA-COMP:10700"/>
        <dbReference type="Rhea" id="RHEA-COMP:12313"/>
        <dbReference type="Rhea" id="RHEA-COMP:12315"/>
        <dbReference type="ChEBI" id="CHEBI:15377"/>
        <dbReference type="ChEBI" id="CHEBI:16044"/>
        <dbReference type="ChEBI" id="CHEBI:29950"/>
        <dbReference type="ChEBI" id="CHEBI:44120"/>
        <dbReference type="ChEBI" id="CHEBI:50058"/>
        <dbReference type="EC" id="1.8.4.11"/>
    </reaction>
</comment>
<evidence type="ECO:0000256" key="5">
    <source>
        <dbReference type="SAM" id="SignalP"/>
    </source>
</evidence>
<name>A0A5R8KIN1_9BACT</name>
<dbReference type="PANTHER" id="PTHR43774">
    <property type="entry name" value="PEPTIDE METHIONINE SULFOXIDE REDUCTASE"/>
    <property type="match status" value="1"/>
</dbReference>
<dbReference type="PANTHER" id="PTHR43774:SF1">
    <property type="entry name" value="PEPTIDE METHIONINE SULFOXIDE REDUCTASE MSRA 2"/>
    <property type="match status" value="1"/>
</dbReference>
<gene>
    <name evidence="4 7" type="primary">msrA</name>
    <name evidence="7" type="ORF">FEM03_05150</name>
</gene>
<dbReference type="GO" id="GO:0008113">
    <property type="term" value="F:peptide-methionine (S)-S-oxide reductase activity"/>
    <property type="evidence" value="ECO:0007669"/>
    <property type="project" value="UniProtKB-UniRule"/>
</dbReference>
<dbReference type="Pfam" id="PF01625">
    <property type="entry name" value="PMSR"/>
    <property type="match status" value="1"/>
</dbReference>
<keyword evidence="1 4" id="KW-0560">Oxidoreductase</keyword>
<proteinExistence type="inferred from homology"/>
<comment type="caution">
    <text evidence="7">The sequence shown here is derived from an EMBL/GenBank/DDBJ whole genome shotgun (WGS) entry which is preliminary data.</text>
</comment>
<dbReference type="Gene3D" id="3.30.1060.10">
    <property type="entry name" value="Peptide methionine sulphoxide reductase MsrA"/>
    <property type="match status" value="1"/>
</dbReference>
<keyword evidence="5" id="KW-0732">Signal</keyword>
<comment type="similarity">
    <text evidence="4">Belongs to the MsrA Met sulfoxide reductase family.</text>
</comment>
<evidence type="ECO:0000313" key="7">
    <source>
        <dbReference type="EMBL" id="TLD72142.1"/>
    </source>
</evidence>
<dbReference type="SUPFAM" id="SSF55068">
    <property type="entry name" value="Peptide methionine sulfoxide reductase"/>
    <property type="match status" value="1"/>
</dbReference>
<dbReference type="EC" id="1.8.4.11" evidence="4"/>
<keyword evidence="8" id="KW-1185">Reference proteome</keyword>
<protein>
    <recommendedName>
        <fullName evidence="4">Peptide methionine sulfoxide reductase MsrA</fullName>
        <shortName evidence="4">Protein-methionine-S-oxide reductase</shortName>
        <ecNumber evidence="4">1.8.4.11</ecNumber>
    </recommendedName>
    <alternativeName>
        <fullName evidence="4">Peptide-methionine (S)-S-oxide reductase</fullName>
        <shortName evidence="4">Peptide Met(O) reductase</shortName>
    </alternativeName>
</protein>
<evidence type="ECO:0000256" key="1">
    <source>
        <dbReference type="ARBA" id="ARBA00023002"/>
    </source>
</evidence>
<evidence type="ECO:0000256" key="4">
    <source>
        <dbReference type="HAMAP-Rule" id="MF_01401"/>
    </source>
</evidence>
<evidence type="ECO:0000256" key="3">
    <source>
        <dbReference type="ARBA" id="ARBA00048782"/>
    </source>
</evidence>
<dbReference type="InterPro" id="IPR036509">
    <property type="entry name" value="Met_Sox_Rdtase_MsrA_sf"/>
</dbReference>
<dbReference type="HAMAP" id="MF_01401">
    <property type="entry name" value="MsrA"/>
    <property type="match status" value="1"/>
</dbReference>